<reference evidence="2" key="2">
    <citation type="submission" date="2021-04" db="EMBL/GenBank/DDBJ databases">
        <authorList>
            <person name="Gilroy R."/>
        </authorList>
    </citation>
    <scope>NUCLEOTIDE SEQUENCE</scope>
    <source>
        <strain evidence="2">CHK179-28034</strain>
    </source>
</reference>
<dbReference type="AlphaFoldDB" id="A0A9D2EKI8"/>
<reference evidence="2" key="1">
    <citation type="journal article" date="2021" name="PeerJ">
        <title>Extensive microbial diversity within the chicken gut microbiome revealed by metagenomics and culture.</title>
        <authorList>
            <person name="Gilroy R."/>
            <person name="Ravi A."/>
            <person name="Getino M."/>
            <person name="Pursley I."/>
            <person name="Horton D.L."/>
            <person name="Alikhan N.F."/>
            <person name="Baker D."/>
            <person name="Gharbi K."/>
            <person name="Hall N."/>
            <person name="Watson M."/>
            <person name="Adriaenssens E.M."/>
            <person name="Foster-Nyarko E."/>
            <person name="Jarju S."/>
            <person name="Secka A."/>
            <person name="Antonio M."/>
            <person name="Oren A."/>
            <person name="Chaudhuri R.R."/>
            <person name="La Ragione R."/>
            <person name="Hildebrand F."/>
            <person name="Pallen M.J."/>
        </authorList>
    </citation>
    <scope>NUCLEOTIDE SEQUENCE</scope>
    <source>
        <strain evidence="2">CHK179-28034</strain>
    </source>
</reference>
<comment type="caution">
    <text evidence="2">The sequence shown here is derived from an EMBL/GenBank/DDBJ whole genome shotgun (WGS) entry which is preliminary data.</text>
</comment>
<dbReference type="EMBL" id="DXBR01000040">
    <property type="protein sequence ID" value="HIZ39031.1"/>
    <property type="molecule type" value="Genomic_DNA"/>
</dbReference>
<name>A0A9D2EKI8_9FIRM</name>
<organism evidence="2 3">
    <name type="scientific">Candidatus Anaerobutyricum stercoris</name>
    <dbReference type="NCBI Taxonomy" id="2838457"/>
    <lineage>
        <taxon>Bacteria</taxon>
        <taxon>Bacillati</taxon>
        <taxon>Bacillota</taxon>
        <taxon>Clostridia</taxon>
        <taxon>Lachnospirales</taxon>
        <taxon>Lachnospiraceae</taxon>
        <taxon>Anaerobutyricum</taxon>
    </lineage>
</organism>
<gene>
    <name evidence="2" type="ORF">H9968_03765</name>
</gene>
<evidence type="ECO:0000256" key="1">
    <source>
        <dbReference type="SAM" id="Phobius"/>
    </source>
</evidence>
<evidence type="ECO:0008006" key="4">
    <source>
        <dbReference type="Google" id="ProtNLM"/>
    </source>
</evidence>
<accession>A0A9D2EKI8</accession>
<keyword evidence="1" id="KW-0812">Transmembrane</keyword>
<sequence length="173" mass="19691">MRERLLREQEGMMTVEAAVIVPAVSFILVGVVFFFLFFLDISVAKSEAMRIASETAAAWKSDGSLITGVYDEKKLLSRDVYFLVSGNRSEMEGKAQKRMASRMDERLLVSKRKENSVTVRMNQVKVEAEICFRWPLPGVEKLMGELLSFSCTVESPLDNWEEQLRLGASLKWK</sequence>
<keyword evidence="1" id="KW-1133">Transmembrane helix</keyword>
<evidence type="ECO:0000313" key="2">
    <source>
        <dbReference type="EMBL" id="HIZ39031.1"/>
    </source>
</evidence>
<proteinExistence type="predicted"/>
<evidence type="ECO:0000313" key="3">
    <source>
        <dbReference type="Proteomes" id="UP000824049"/>
    </source>
</evidence>
<dbReference type="Proteomes" id="UP000824049">
    <property type="component" value="Unassembled WGS sequence"/>
</dbReference>
<protein>
    <recommendedName>
        <fullName evidence="4">Pilus assembly protein</fullName>
    </recommendedName>
</protein>
<keyword evidence="1" id="KW-0472">Membrane</keyword>
<feature type="transmembrane region" description="Helical" evidence="1">
    <location>
        <begin position="20"/>
        <end position="41"/>
    </location>
</feature>